<feature type="compositionally biased region" description="Polar residues" evidence="1">
    <location>
        <begin position="1"/>
        <end position="18"/>
    </location>
</feature>
<dbReference type="InterPro" id="IPR025295">
    <property type="entry name" value="eCIS_core_dom"/>
</dbReference>
<name>A0ABY3RCM4_9BRAD</name>
<reference evidence="3" key="1">
    <citation type="journal article" date="2024" name="Antonie Van Leeuwenhoek">
        <title>Bradyrhizobium ontarionense sp. nov., a novel bacterial symbiont isolated from Aeschynomene indica (Indian jointvetch), harbours photosynthesis, nitrogen fixation and nitrous oxide (N2O) reductase genes.</title>
        <authorList>
            <person name="Bromfield E.S.P."/>
            <person name="Cloutier S."/>
        </authorList>
    </citation>
    <scope>NUCLEOTIDE SEQUENCE</scope>
    <source>
        <strain evidence="3">A19</strain>
    </source>
</reference>
<dbReference type="Pfam" id="PF13699">
    <property type="entry name" value="eCIS_core"/>
    <property type="match status" value="1"/>
</dbReference>
<evidence type="ECO:0000313" key="4">
    <source>
        <dbReference type="Proteomes" id="UP001431010"/>
    </source>
</evidence>
<feature type="region of interest" description="Disordered" evidence="1">
    <location>
        <begin position="297"/>
        <end position="317"/>
    </location>
</feature>
<feature type="domain" description="eCIS core" evidence="2">
    <location>
        <begin position="136"/>
        <end position="212"/>
    </location>
</feature>
<feature type="region of interest" description="Disordered" evidence="1">
    <location>
        <begin position="1"/>
        <end position="20"/>
    </location>
</feature>
<protein>
    <submittedName>
        <fullName evidence="3">DUF4157 domain-containing protein</fullName>
    </submittedName>
</protein>
<evidence type="ECO:0000313" key="3">
    <source>
        <dbReference type="EMBL" id="UFZ05154.1"/>
    </source>
</evidence>
<accession>A0ABY3RCM4</accession>
<feature type="region of interest" description="Disordered" evidence="1">
    <location>
        <begin position="397"/>
        <end position="416"/>
    </location>
</feature>
<dbReference type="Proteomes" id="UP001431010">
    <property type="component" value="Chromosome"/>
</dbReference>
<sequence>MKQTATHASPYQRQNQAVRPNRGVALNPPLAFPATAMLQPRLEIGPVDDPFEREADAMARRVVDGPVPASYASPASLGAVSAVAPRVQRQCACGGTCPDCRKDLMQRKEAHGGLAASPAAMAPPVVHDVLRSSGTPLDAATRADMEPRFGQSFEGVRVHTDAQAAASARAVGAQAYTVGRNVVFGGGHYAPQSPAGRRLLAHELTHVVQQGRRGAVLQRQPDPPLDARLQVIEEGGPAAQARLDQILRAGGPVPKTTKVIGAAIIDIEGYTGPKEMRAISGADSDALGQGAAVYHASSPSSRTLSGTRSIAGSGPRRDFPFQHVNDAEMKIFEDIIARLPKGAKGTIRFSTIRVRQVNGQTVFEPYPACSGCIRASFETSGTLSKVDLVSHAPVHPTGNADLAETPASGGSGGGGGTRARFKSIGIGVGTTALSIGIGLLSSYLKARVDRKIAAAQIDRNQAKAQKVIDDSADTVLKMMLSSPEQTLYARVFMSSAVISTIEANPAAVEPTVSDSSPIIDLTGVGFTFQQLDPELSDTFQQFSGGGRHFTMVRLLVSEIPLETPSIEDLIATAKARKLPLDELRYYVLGRMAGLDQSDPNKFIASVNRWQKILELIDQKAAPVQAPAPPPAPARPPAQAHPNPPNYKPPASNTNTFPTVQQQTGTVCPNCHTPNKSKDSWKDLSFGNGPSPFGKQPNDEATRKLMQEWLSK</sequence>
<dbReference type="EMBL" id="CP088156">
    <property type="protein sequence ID" value="UFZ05154.1"/>
    <property type="molecule type" value="Genomic_DNA"/>
</dbReference>
<feature type="compositionally biased region" description="Pro residues" evidence="1">
    <location>
        <begin position="625"/>
        <end position="635"/>
    </location>
</feature>
<organism evidence="3 4">
    <name type="scientific">Bradyrhizobium ontarionense</name>
    <dbReference type="NCBI Taxonomy" id="2898149"/>
    <lineage>
        <taxon>Bacteria</taxon>
        <taxon>Pseudomonadati</taxon>
        <taxon>Pseudomonadota</taxon>
        <taxon>Alphaproteobacteria</taxon>
        <taxon>Hyphomicrobiales</taxon>
        <taxon>Nitrobacteraceae</taxon>
        <taxon>Bradyrhizobium</taxon>
    </lineage>
</organism>
<feature type="compositionally biased region" description="Polar residues" evidence="1">
    <location>
        <begin position="650"/>
        <end position="666"/>
    </location>
</feature>
<keyword evidence="4" id="KW-1185">Reference proteome</keyword>
<dbReference type="RefSeq" id="WP_231322942.1">
    <property type="nucleotide sequence ID" value="NZ_CP088156.1"/>
</dbReference>
<evidence type="ECO:0000259" key="2">
    <source>
        <dbReference type="Pfam" id="PF13699"/>
    </source>
</evidence>
<feature type="region of interest" description="Disordered" evidence="1">
    <location>
        <begin position="621"/>
        <end position="699"/>
    </location>
</feature>
<evidence type="ECO:0000256" key="1">
    <source>
        <dbReference type="SAM" id="MobiDB-lite"/>
    </source>
</evidence>
<feature type="compositionally biased region" description="Polar residues" evidence="1">
    <location>
        <begin position="297"/>
        <end position="310"/>
    </location>
</feature>
<proteinExistence type="predicted"/>
<gene>
    <name evidence="3" type="ORF">LQG66_02185</name>
</gene>